<evidence type="ECO:0000313" key="10">
    <source>
        <dbReference type="EMBL" id="CAB4956343.1"/>
    </source>
</evidence>
<sequence length="250" mass="27616">MDKLVILIPTYNEAISIVELLEKLSSFRSRSEYQFDVVVIDDNSPDKTADIIDSLAISWVQILRRPGKGGLGAAYRAGFNRVLADKQYTQILTMDADGSHRVEDLPVMLAAIKPGKSIVLGTRWMPGGSVVNWPKSRQLLSRCGTIYAKLALGINLNDLTGGFRIYSAELLNALNLKDMNATGYCFQIEMAMAADLAGATATQVPITFVERINGVSKMSRAIVIEALTQTTRWGLMHRLRPNADKLHYVK</sequence>
<keyword evidence="3" id="KW-0808">Transferase</keyword>
<evidence type="ECO:0000313" key="13">
    <source>
        <dbReference type="EMBL" id="CAB5070964.1"/>
    </source>
</evidence>
<evidence type="ECO:0000313" key="6">
    <source>
        <dbReference type="EMBL" id="CAB4675086.1"/>
    </source>
</evidence>
<evidence type="ECO:0000313" key="7">
    <source>
        <dbReference type="EMBL" id="CAB4734239.1"/>
    </source>
</evidence>
<evidence type="ECO:0000313" key="12">
    <source>
        <dbReference type="EMBL" id="CAB5015492.1"/>
    </source>
</evidence>
<name>A0A6J6Y7P4_9ZZZZ</name>
<proteinExistence type="inferred from homology"/>
<dbReference type="EMBL" id="CAFBQY010000004">
    <property type="protein sequence ID" value="CAB5070964.1"/>
    <property type="molecule type" value="Genomic_DNA"/>
</dbReference>
<dbReference type="Gene3D" id="3.90.550.10">
    <property type="entry name" value="Spore Coat Polysaccharide Biosynthesis Protein SpsA, Chain A"/>
    <property type="match status" value="1"/>
</dbReference>
<dbReference type="PANTHER" id="PTHR43398:SF1">
    <property type="entry name" value="DOLICHOL-PHOSPHATE MANNOSYLTRANSFERASE SUBUNIT 1"/>
    <property type="match status" value="1"/>
</dbReference>
<organism evidence="8">
    <name type="scientific">freshwater metagenome</name>
    <dbReference type="NCBI Taxonomy" id="449393"/>
    <lineage>
        <taxon>unclassified sequences</taxon>
        <taxon>metagenomes</taxon>
        <taxon>ecological metagenomes</taxon>
    </lineage>
</organism>
<dbReference type="InterPro" id="IPR039528">
    <property type="entry name" value="DPM1-like"/>
</dbReference>
<dbReference type="SUPFAM" id="SSF53448">
    <property type="entry name" value="Nucleotide-diphospho-sugar transferases"/>
    <property type="match status" value="1"/>
</dbReference>
<dbReference type="PANTHER" id="PTHR43398">
    <property type="entry name" value="DOLICHOL-PHOSPHATE MANNOSYLTRANSFERASE SUBUNIT 1"/>
    <property type="match status" value="1"/>
</dbReference>
<keyword evidence="2" id="KW-0328">Glycosyltransferase</keyword>
<dbReference type="EMBL" id="CAEZUM010000002">
    <property type="protein sequence ID" value="CAB4591068.1"/>
    <property type="molecule type" value="Genomic_DNA"/>
</dbReference>
<dbReference type="FunFam" id="3.90.550.10:FF:000122">
    <property type="entry name" value="Dolichol-phosphate mannosyltransferase subunit 1"/>
    <property type="match status" value="1"/>
</dbReference>
<reference evidence="8" key="1">
    <citation type="submission" date="2020-05" db="EMBL/GenBank/DDBJ databases">
        <authorList>
            <person name="Chiriac C."/>
            <person name="Salcher M."/>
            <person name="Ghai R."/>
            <person name="Kavagutti S V."/>
        </authorList>
    </citation>
    <scope>NUCLEOTIDE SEQUENCE</scope>
</reference>
<comment type="similarity">
    <text evidence="1">Belongs to the glycosyltransferase 2 family.</text>
</comment>
<evidence type="ECO:0000256" key="1">
    <source>
        <dbReference type="ARBA" id="ARBA00006739"/>
    </source>
</evidence>
<protein>
    <submittedName>
        <fullName evidence="8">Unannotated protein</fullName>
    </submittedName>
</protein>
<dbReference type="CDD" id="cd06442">
    <property type="entry name" value="DPM1_like"/>
    <property type="match status" value="1"/>
</dbReference>
<gene>
    <name evidence="5" type="ORF">UFOPK1824_00065</name>
    <name evidence="6" type="ORF">UFOPK2340_00700</name>
    <name evidence="7" type="ORF">UFOPK2772_00530</name>
    <name evidence="8" type="ORF">UFOPK3027_00848</name>
    <name evidence="9" type="ORF">UFOPK3256_00219</name>
    <name evidence="10" type="ORF">UFOPK3827_00917</name>
    <name evidence="11" type="ORF">UFOPK3982_00827</name>
    <name evidence="12" type="ORF">UFOPK4120_00509</name>
    <name evidence="13" type="ORF">UFOPK4404_00450</name>
</gene>
<dbReference type="EMBL" id="CAFAAN010000006">
    <property type="protein sequence ID" value="CAB4804143.1"/>
    <property type="molecule type" value="Genomic_DNA"/>
</dbReference>
<feature type="domain" description="Glycosyltransferase 2-like" evidence="4">
    <location>
        <begin position="6"/>
        <end position="172"/>
    </location>
</feature>
<dbReference type="EMBL" id="CAFBPO010000004">
    <property type="protein sequence ID" value="CAB5015492.1"/>
    <property type="molecule type" value="Genomic_DNA"/>
</dbReference>
<dbReference type="InterPro" id="IPR029044">
    <property type="entry name" value="Nucleotide-diphossugar_trans"/>
</dbReference>
<dbReference type="GO" id="GO:0004582">
    <property type="term" value="F:dolichyl-phosphate beta-D-mannosyltransferase activity"/>
    <property type="evidence" value="ECO:0007669"/>
    <property type="project" value="InterPro"/>
</dbReference>
<dbReference type="GO" id="GO:0016020">
    <property type="term" value="C:membrane"/>
    <property type="evidence" value="ECO:0007669"/>
    <property type="project" value="GOC"/>
</dbReference>
<dbReference type="Pfam" id="PF00535">
    <property type="entry name" value="Glycos_transf_2"/>
    <property type="match status" value="1"/>
</dbReference>
<dbReference type="EMBL" id="CAFBNM010000007">
    <property type="protein sequence ID" value="CAB4956343.1"/>
    <property type="molecule type" value="Genomic_DNA"/>
</dbReference>
<accession>A0A6J6Y7P4</accession>
<dbReference type="InterPro" id="IPR001173">
    <property type="entry name" value="Glyco_trans_2-like"/>
</dbReference>
<evidence type="ECO:0000313" key="9">
    <source>
        <dbReference type="EMBL" id="CAB4839827.1"/>
    </source>
</evidence>
<evidence type="ECO:0000256" key="3">
    <source>
        <dbReference type="ARBA" id="ARBA00022679"/>
    </source>
</evidence>
<dbReference type="EMBL" id="CAFBOO010000006">
    <property type="protein sequence ID" value="CAB4986853.1"/>
    <property type="molecule type" value="Genomic_DNA"/>
</dbReference>
<evidence type="ECO:0000313" key="11">
    <source>
        <dbReference type="EMBL" id="CAB4986853.1"/>
    </source>
</evidence>
<dbReference type="EMBL" id="CAEZXC010000031">
    <property type="protein sequence ID" value="CAB4675086.1"/>
    <property type="molecule type" value="Genomic_DNA"/>
</dbReference>
<dbReference type="AlphaFoldDB" id="A0A6J6Y7P4"/>
<evidence type="ECO:0000256" key="2">
    <source>
        <dbReference type="ARBA" id="ARBA00022676"/>
    </source>
</evidence>
<evidence type="ECO:0000313" key="5">
    <source>
        <dbReference type="EMBL" id="CAB4591068.1"/>
    </source>
</evidence>
<dbReference type="EMBL" id="CAEZYT010000021">
    <property type="protein sequence ID" value="CAB4734239.1"/>
    <property type="molecule type" value="Genomic_DNA"/>
</dbReference>
<evidence type="ECO:0000259" key="4">
    <source>
        <dbReference type="Pfam" id="PF00535"/>
    </source>
</evidence>
<dbReference type="EMBL" id="CAFAZW010000002">
    <property type="protein sequence ID" value="CAB4839827.1"/>
    <property type="molecule type" value="Genomic_DNA"/>
</dbReference>
<evidence type="ECO:0000313" key="8">
    <source>
        <dbReference type="EMBL" id="CAB4804143.1"/>
    </source>
</evidence>
<dbReference type="GO" id="GO:0009247">
    <property type="term" value="P:glycolipid biosynthetic process"/>
    <property type="evidence" value="ECO:0007669"/>
    <property type="project" value="TreeGrafter"/>
</dbReference>